<evidence type="ECO:0000313" key="2">
    <source>
        <dbReference type="EMBL" id="CAG9836205.1"/>
    </source>
</evidence>
<dbReference type="Proteomes" id="UP001153709">
    <property type="component" value="Chromosome 6"/>
</dbReference>
<sequence length="137" mass="15911">MVVSFNLVQTVLKPCPQISFSRSWSRLLYLSPLDLLISFLYSFCIRFILFILSYSSFCAMPDYRVLNIKLVILIFLQAARIRNAEDLLNQFLMFLSRVVLLRPGLYVCLSCLVLLNGVYCTYLKDTYHDQNIADGEF</sequence>
<dbReference type="AlphaFoldDB" id="A0A9N9XEK1"/>
<reference evidence="2" key="1">
    <citation type="submission" date="2022-01" db="EMBL/GenBank/DDBJ databases">
        <authorList>
            <person name="King R."/>
        </authorList>
    </citation>
    <scope>NUCLEOTIDE SEQUENCE</scope>
</reference>
<feature type="transmembrane region" description="Helical" evidence="1">
    <location>
        <begin position="35"/>
        <end position="54"/>
    </location>
</feature>
<feature type="transmembrane region" description="Helical" evidence="1">
    <location>
        <begin position="66"/>
        <end position="83"/>
    </location>
</feature>
<organism evidence="2 3">
    <name type="scientific">Diabrotica balteata</name>
    <name type="common">Banded cucumber beetle</name>
    <dbReference type="NCBI Taxonomy" id="107213"/>
    <lineage>
        <taxon>Eukaryota</taxon>
        <taxon>Metazoa</taxon>
        <taxon>Ecdysozoa</taxon>
        <taxon>Arthropoda</taxon>
        <taxon>Hexapoda</taxon>
        <taxon>Insecta</taxon>
        <taxon>Pterygota</taxon>
        <taxon>Neoptera</taxon>
        <taxon>Endopterygota</taxon>
        <taxon>Coleoptera</taxon>
        <taxon>Polyphaga</taxon>
        <taxon>Cucujiformia</taxon>
        <taxon>Chrysomeloidea</taxon>
        <taxon>Chrysomelidae</taxon>
        <taxon>Galerucinae</taxon>
        <taxon>Diabroticina</taxon>
        <taxon>Diabroticites</taxon>
        <taxon>Diabrotica</taxon>
    </lineage>
</organism>
<keyword evidence="1" id="KW-1133">Transmembrane helix</keyword>
<protein>
    <submittedName>
        <fullName evidence="2">Uncharacterized protein</fullName>
    </submittedName>
</protein>
<evidence type="ECO:0000313" key="3">
    <source>
        <dbReference type="Proteomes" id="UP001153709"/>
    </source>
</evidence>
<keyword evidence="3" id="KW-1185">Reference proteome</keyword>
<dbReference type="EMBL" id="OU898281">
    <property type="protein sequence ID" value="CAG9836205.1"/>
    <property type="molecule type" value="Genomic_DNA"/>
</dbReference>
<proteinExistence type="predicted"/>
<feature type="transmembrane region" description="Helical" evidence="1">
    <location>
        <begin position="103"/>
        <end position="122"/>
    </location>
</feature>
<keyword evidence="1" id="KW-0812">Transmembrane</keyword>
<evidence type="ECO:0000256" key="1">
    <source>
        <dbReference type="SAM" id="Phobius"/>
    </source>
</evidence>
<accession>A0A9N9XEK1</accession>
<keyword evidence="1" id="KW-0472">Membrane</keyword>
<gene>
    <name evidence="2" type="ORF">DIABBA_LOCUS9313</name>
</gene>
<name>A0A9N9XEK1_DIABA</name>